<feature type="transmembrane region" description="Helical" evidence="8">
    <location>
        <begin position="334"/>
        <end position="352"/>
    </location>
</feature>
<comment type="subcellular location">
    <subcellularLocation>
        <location evidence="1">Cell membrane</location>
        <topology evidence="1">Multi-pass membrane protein</topology>
    </subcellularLocation>
</comment>
<dbReference type="EMBL" id="BAABEZ010000013">
    <property type="protein sequence ID" value="GAA4451857.1"/>
    <property type="molecule type" value="Genomic_DNA"/>
</dbReference>
<evidence type="ECO:0000313" key="11">
    <source>
        <dbReference type="Proteomes" id="UP001501410"/>
    </source>
</evidence>
<evidence type="ECO:0000256" key="4">
    <source>
        <dbReference type="ARBA" id="ARBA00022679"/>
    </source>
</evidence>
<evidence type="ECO:0000256" key="2">
    <source>
        <dbReference type="ARBA" id="ARBA00022475"/>
    </source>
</evidence>
<evidence type="ECO:0000256" key="6">
    <source>
        <dbReference type="ARBA" id="ARBA00022989"/>
    </source>
</evidence>
<evidence type="ECO:0000256" key="3">
    <source>
        <dbReference type="ARBA" id="ARBA00022676"/>
    </source>
</evidence>
<proteinExistence type="predicted"/>
<dbReference type="Proteomes" id="UP001501410">
    <property type="component" value="Unassembled WGS sequence"/>
</dbReference>
<keyword evidence="11" id="KW-1185">Reference proteome</keyword>
<feature type="transmembrane region" description="Helical" evidence="8">
    <location>
        <begin position="308"/>
        <end position="328"/>
    </location>
</feature>
<organism evidence="10 11">
    <name type="scientific">Rurimicrobium arvi</name>
    <dbReference type="NCBI Taxonomy" id="2049916"/>
    <lineage>
        <taxon>Bacteria</taxon>
        <taxon>Pseudomonadati</taxon>
        <taxon>Bacteroidota</taxon>
        <taxon>Chitinophagia</taxon>
        <taxon>Chitinophagales</taxon>
        <taxon>Chitinophagaceae</taxon>
        <taxon>Rurimicrobium</taxon>
    </lineage>
</organism>
<evidence type="ECO:0000259" key="9">
    <source>
        <dbReference type="Pfam" id="PF13231"/>
    </source>
</evidence>
<name>A0ABP8MNF6_9BACT</name>
<dbReference type="PANTHER" id="PTHR33908">
    <property type="entry name" value="MANNOSYLTRANSFERASE YKCB-RELATED"/>
    <property type="match status" value="1"/>
</dbReference>
<keyword evidence="4" id="KW-0808">Transferase</keyword>
<evidence type="ECO:0000256" key="5">
    <source>
        <dbReference type="ARBA" id="ARBA00022692"/>
    </source>
</evidence>
<keyword evidence="7 8" id="KW-0472">Membrane</keyword>
<dbReference type="PANTHER" id="PTHR33908:SF11">
    <property type="entry name" value="MEMBRANE PROTEIN"/>
    <property type="match status" value="1"/>
</dbReference>
<evidence type="ECO:0000256" key="1">
    <source>
        <dbReference type="ARBA" id="ARBA00004651"/>
    </source>
</evidence>
<dbReference type="InterPro" id="IPR050297">
    <property type="entry name" value="LipidA_mod_glycosyltrf_83"/>
</dbReference>
<dbReference type="InterPro" id="IPR038731">
    <property type="entry name" value="RgtA/B/C-like"/>
</dbReference>
<feature type="transmembrane region" description="Helical" evidence="8">
    <location>
        <begin position="364"/>
        <end position="379"/>
    </location>
</feature>
<dbReference type="Pfam" id="PF13231">
    <property type="entry name" value="PMT_2"/>
    <property type="match status" value="1"/>
</dbReference>
<keyword evidence="6 8" id="KW-1133">Transmembrane helix</keyword>
<accession>A0ABP8MNF6</accession>
<keyword evidence="5 8" id="KW-0812">Transmembrane</keyword>
<reference evidence="11" key="1">
    <citation type="journal article" date="2019" name="Int. J. Syst. Evol. Microbiol.">
        <title>The Global Catalogue of Microorganisms (GCM) 10K type strain sequencing project: providing services to taxonomists for standard genome sequencing and annotation.</title>
        <authorList>
            <consortium name="The Broad Institute Genomics Platform"/>
            <consortium name="The Broad Institute Genome Sequencing Center for Infectious Disease"/>
            <person name="Wu L."/>
            <person name="Ma J."/>
        </authorList>
    </citation>
    <scope>NUCLEOTIDE SEQUENCE [LARGE SCALE GENOMIC DNA]</scope>
    <source>
        <strain evidence="11">JCM 31921</strain>
    </source>
</reference>
<evidence type="ECO:0000256" key="8">
    <source>
        <dbReference type="SAM" id="Phobius"/>
    </source>
</evidence>
<feature type="domain" description="Glycosyltransferase RgtA/B/C/D-like" evidence="9">
    <location>
        <begin position="75"/>
        <end position="239"/>
    </location>
</feature>
<gene>
    <name evidence="10" type="ORF">GCM10023092_09970</name>
</gene>
<comment type="caution">
    <text evidence="10">The sequence shown here is derived from an EMBL/GenBank/DDBJ whole genome shotgun (WGS) entry which is preliminary data.</text>
</comment>
<feature type="transmembrane region" description="Helical" evidence="8">
    <location>
        <begin position="225"/>
        <end position="244"/>
    </location>
</feature>
<keyword evidence="3" id="KW-0328">Glycosyltransferase</keyword>
<feature type="transmembrane region" description="Helical" evidence="8">
    <location>
        <begin position="174"/>
        <end position="190"/>
    </location>
</feature>
<evidence type="ECO:0000256" key="7">
    <source>
        <dbReference type="ARBA" id="ARBA00023136"/>
    </source>
</evidence>
<keyword evidence="2" id="KW-1003">Cell membrane</keyword>
<feature type="transmembrane region" description="Helical" evidence="8">
    <location>
        <begin position="94"/>
        <end position="112"/>
    </location>
</feature>
<sequence length="488" mass="56391">MREHALLIVIVLIALGLRLYMIQADPFLHDWDERFHALVARNMMDRPFYPVLYKNPVIPFDPSAWCCNQVWLHKQPLFLWQMALSMRIFCVSEWALRLPSAIMGTLSVLLVYRLSWLLTREKRAAVIAALIICCSCYQLGQISGREGMDHNDVAFCFYVLASFWAAAEYREKPVLSRALMIGVFAGAAVLNKWLTGLLVFLPLGICWLTDLCRRKSMKRIHTGHFFAALITGILVFLPWQLYIWHRFPTEARIEFDLNTRHLFSVVEGHEGDPGYYLSHFNQYFGDIIEILVVPALLLFSISRRVPSFAKVLLVAPVLFAFCFFSFVVQTKVTGFFFVAYPFVIVMIGLLLHELLRLVPGISQPLLYGLLCIALAYWSLNPQRICDQGHTRDREQKIRNAALYKSLHRLLPRDINVLCNVDLIDHANVMFYNPRLSAYNFCFNEEEMKSLVRKKVGVAILPDRPGYNIPDYVRRYPYVYMVPVSAYTP</sequence>
<feature type="transmembrane region" description="Helical" evidence="8">
    <location>
        <begin position="124"/>
        <end position="144"/>
    </location>
</feature>
<protein>
    <recommendedName>
        <fullName evidence="9">Glycosyltransferase RgtA/B/C/D-like domain-containing protein</fullName>
    </recommendedName>
</protein>
<evidence type="ECO:0000313" key="10">
    <source>
        <dbReference type="EMBL" id="GAA4451857.1"/>
    </source>
</evidence>